<comment type="caution">
    <text evidence="2">The sequence shown here is derived from an EMBL/GenBank/DDBJ whole genome shotgun (WGS) entry which is preliminary data.</text>
</comment>
<feature type="compositionally biased region" description="Basic residues" evidence="1">
    <location>
        <begin position="168"/>
        <end position="180"/>
    </location>
</feature>
<feature type="region of interest" description="Disordered" evidence="1">
    <location>
        <begin position="156"/>
        <end position="180"/>
    </location>
</feature>
<sequence>MSTGTGVCMMTMRVITEKGQRVNAQHNPQIRDRSGSAGRGQSRTAALATRAELIAAANIVDVSVPAMSLPRLIRLSTAHYNELHPGKRAADFASDEAFMTRICVNYLRHACSGYDSHRDFIRQMASPKDRAEIGAVIKGRVLRSIANTYPMLIEEARRQARREDTPPHRKPLHGKGNSRR</sequence>
<gene>
    <name evidence="2" type="ORF">ACFFQ6_29010</name>
</gene>
<evidence type="ECO:0000313" key="2">
    <source>
        <dbReference type="EMBL" id="MFB9783742.1"/>
    </source>
</evidence>
<dbReference type="Proteomes" id="UP001589587">
    <property type="component" value="Unassembled WGS sequence"/>
</dbReference>
<evidence type="ECO:0000313" key="3">
    <source>
        <dbReference type="Proteomes" id="UP001589587"/>
    </source>
</evidence>
<reference evidence="2 3" key="1">
    <citation type="submission" date="2024-09" db="EMBL/GenBank/DDBJ databases">
        <authorList>
            <person name="Sun Q."/>
            <person name="Mori K."/>
        </authorList>
    </citation>
    <scope>NUCLEOTIDE SEQUENCE [LARGE SCALE GENOMIC DNA]</scope>
    <source>
        <strain evidence="2 3">JCM 11411</strain>
    </source>
</reference>
<dbReference type="RefSeq" id="WP_378376333.1">
    <property type="nucleotide sequence ID" value="NZ_JBHMAS010000080.1"/>
</dbReference>
<dbReference type="EMBL" id="JBHMAS010000080">
    <property type="protein sequence ID" value="MFB9783742.1"/>
    <property type="molecule type" value="Genomic_DNA"/>
</dbReference>
<proteinExistence type="predicted"/>
<accession>A0ABV5XP81</accession>
<keyword evidence="3" id="KW-1185">Reference proteome</keyword>
<protein>
    <submittedName>
        <fullName evidence="2">Uncharacterized protein</fullName>
    </submittedName>
</protein>
<organism evidence="2 3">
    <name type="scientific">Rhodococcus baikonurensis</name>
    <dbReference type="NCBI Taxonomy" id="172041"/>
    <lineage>
        <taxon>Bacteria</taxon>
        <taxon>Bacillati</taxon>
        <taxon>Actinomycetota</taxon>
        <taxon>Actinomycetes</taxon>
        <taxon>Mycobacteriales</taxon>
        <taxon>Nocardiaceae</taxon>
        <taxon>Rhodococcus</taxon>
        <taxon>Rhodococcus erythropolis group</taxon>
    </lineage>
</organism>
<feature type="region of interest" description="Disordered" evidence="1">
    <location>
        <begin position="19"/>
        <end position="42"/>
    </location>
</feature>
<evidence type="ECO:0000256" key="1">
    <source>
        <dbReference type="SAM" id="MobiDB-lite"/>
    </source>
</evidence>
<feature type="compositionally biased region" description="Basic and acidic residues" evidence="1">
    <location>
        <begin position="156"/>
        <end position="167"/>
    </location>
</feature>
<name>A0ABV5XP81_9NOCA</name>